<organism evidence="5 6">
    <name type="scientific">Linnemannia gamsii</name>
    <dbReference type="NCBI Taxonomy" id="64522"/>
    <lineage>
        <taxon>Eukaryota</taxon>
        <taxon>Fungi</taxon>
        <taxon>Fungi incertae sedis</taxon>
        <taxon>Mucoromycota</taxon>
        <taxon>Mortierellomycotina</taxon>
        <taxon>Mortierellomycetes</taxon>
        <taxon>Mortierellales</taxon>
        <taxon>Mortierellaceae</taxon>
        <taxon>Linnemannia</taxon>
    </lineage>
</organism>
<dbReference type="GO" id="GO:0006493">
    <property type="term" value="P:protein O-linked glycosylation"/>
    <property type="evidence" value="ECO:0007669"/>
    <property type="project" value="TreeGrafter"/>
</dbReference>
<evidence type="ECO:0000313" key="5">
    <source>
        <dbReference type="EMBL" id="KAG0308463.1"/>
    </source>
</evidence>
<dbReference type="OrthoDB" id="2425226at2759"/>
<comment type="similarity">
    <text evidence="1">Belongs to the glycosyltransferase 15 family.</text>
</comment>
<dbReference type="Proteomes" id="UP000823405">
    <property type="component" value="Unassembled WGS sequence"/>
</dbReference>
<dbReference type="GO" id="GO:0000032">
    <property type="term" value="P:cell wall mannoprotein biosynthetic process"/>
    <property type="evidence" value="ECO:0007669"/>
    <property type="project" value="TreeGrafter"/>
</dbReference>
<keyword evidence="4" id="KW-1133">Transmembrane helix</keyword>
<evidence type="ECO:0000256" key="2">
    <source>
        <dbReference type="ARBA" id="ARBA00022679"/>
    </source>
</evidence>
<dbReference type="Pfam" id="PF01793">
    <property type="entry name" value="Glyco_transf_15"/>
    <property type="match status" value="1"/>
</dbReference>
<dbReference type="InterPro" id="IPR029044">
    <property type="entry name" value="Nucleotide-diphossugar_trans"/>
</dbReference>
<dbReference type="AlphaFoldDB" id="A0A9P6UJJ0"/>
<dbReference type="PANTHER" id="PTHR31121:SF8">
    <property type="entry name" value="GLYCOLIPID 2-ALPHA-MANNOSYLTRANSFERASE-RELATED"/>
    <property type="match status" value="1"/>
</dbReference>
<feature type="compositionally biased region" description="Low complexity" evidence="3">
    <location>
        <begin position="126"/>
        <end position="137"/>
    </location>
</feature>
<dbReference type="GO" id="GO:0000026">
    <property type="term" value="F:alpha-1,2-mannosyltransferase activity"/>
    <property type="evidence" value="ECO:0007669"/>
    <property type="project" value="TreeGrafter"/>
</dbReference>
<feature type="non-terminal residue" evidence="5">
    <location>
        <position position="487"/>
    </location>
</feature>
<dbReference type="GO" id="GO:0006487">
    <property type="term" value="P:protein N-linked glycosylation"/>
    <property type="evidence" value="ECO:0007669"/>
    <property type="project" value="TreeGrafter"/>
</dbReference>
<evidence type="ECO:0000313" key="6">
    <source>
        <dbReference type="Proteomes" id="UP000823405"/>
    </source>
</evidence>
<keyword evidence="2" id="KW-0808">Transferase</keyword>
<evidence type="ECO:0000256" key="1">
    <source>
        <dbReference type="ARBA" id="ARBA00007677"/>
    </source>
</evidence>
<comment type="caution">
    <text evidence="5">The sequence shown here is derived from an EMBL/GenBank/DDBJ whole genome shotgun (WGS) entry which is preliminary data.</text>
</comment>
<evidence type="ECO:0000256" key="3">
    <source>
        <dbReference type="SAM" id="MobiDB-lite"/>
    </source>
</evidence>
<sequence length="487" mass="54561">MIHAPTRYARIVRALVPFAAVCGLLYLFLITFLPQHFGPERGRQESSLTEEFVYADNAEASSFAPDGTQKQERIIRDGPPQQKEQQQTPSYPDMRDPLLPGEGGQTASLDSINSEQDINSVEDNDGSGVVVDVGSSSRTRTRTEPVYEVVKANGVLVMVITSDEEVQDARETIRHIEDRFNRDRHYPWVILSSQPLSDRTQTLLQHIPFATRLTSSDHISEDDEEGESSTAAAITFGLIPREQWKFPRWIEALKVRNGDFSRLKLGLNATSVPVRQRRRYMSGFLAQHELLDGYEFFWRVDPGLIVFCDLDDDPMLAMKHNGQKFAWSVSAALNEAGTPGAWTIIQKFKETYPDHIPPVNDETFITRESLDAFSACAYNVQNSIGSVEFFRSPGYTDYFNMIDKEGPIYYERWEDDTVITIGLSLLLPRSDIRFLKELGWGYSNGGLGSGTGIGVVPLKGSAALAAAMAETSATQILYCPRNPEQNK</sequence>
<accession>A0A9P6UJJ0</accession>
<dbReference type="InterPro" id="IPR002685">
    <property type="entry name" value="Glyco_trans_15"/>
</dbReference>
<feature type="region of interest" description="Disordered" evidence="3">
    <location>
        <begin position="59"/>
        <end position="109"/>
    </location>
</feature>
<evidence type="ECO:0000256" key="4">
    <source>
        <dbReference type="SAM" id="Phobius"/>
    </source>
</evidence>
<proteinExistence type="inferred from homology"/>
<dbReference type="Gene3D" id="3.90.550.10">
    <property type="entry name" value="Spore Coat Polysaccharide Biosynthesis Protein SpsA, Chain A"/>
    <property type="match status" value="1"/>
</dbReference>
<keyword evidence="4" id="KW-0812">Transmembrane</keyword>
<reference evidence="5" key="1">
    <citation type="journal article" date="2020" name="Fungal Divers.">
        <title>Resolving the Mortierellaceae phylogeny through synthesis of multi-gene phylogenetics and phylogenomics.</title>
        <authorList>
            <person name="Vandepol N."/>
            <person name="Liber J."/>
            <person name="Desiro A."/>
            <person name="Na H."/>
            <person name="Kennedy M."/>
            <person name="Barry K."/>
            <person name="Grigoriev I.V."/>
            <person name="Miller A.N."/>
            <person name="O'Donnell K."/>
            <person name="Stajich J.E."/>
            <person name="Bonito G."/>
        </authorList>
    </citation>
    <scope>NUCLEOTIDE SEQUENCE</scope>
    <source>
        <strain evidence="5">NVP60</strain>
    </source>
</reference>
<keyword evidence="4" id="KW-0472">Membrane</keyword>
<name>A0A9P6UJJ0_9FUNG</name>
<feature type="region of interest" description="Disordered" evidence="3">
    <location>
        <begin position="118"/>
        <end position="137"/>
    </location>
</feature>
<dbReference type="EMBL" id="JAAAIN010000996">
    <property type="protein sequence ID" value="KAG0308463.1"/>
    <property type="molecule type" value="Genomic_DNA"/>
</dbReference>
<feature type="transmembrane region" description="Helical" evidence="4">
    <location>
        <begin position="12"/>
        <end position="33"/>
    </location>
</feature>
<protein>
    <submittedName>
        <fullName evidence="5">Alpha 1,2-mannosyltransferase 2.4.1</fullName>
    </submittedName>
</protein>
<gene>
    <name evidence="5" type="primary">KRE2_3</name>
    <name evidence="5" type="ORF">BGZ97_013374</name>
</gene>
<dbReference type="GO" id="GO:0005794">
    <property type="term" value="C:Golgi apparatus"/>
    <property type="evidence" value="ECO:0007669"/>
    <property type="project" value="TreeGrafter"/>
</dbReference>
<dbReference type="SUPFAM" id="SSF53448">
    <property type="entry name" value="Nucleotide-diphospho-sugar transferases"/>
    <property type="match status" value="1"/>
</dbReference>
<dbReference type="GO" id="GO:0016020">
    <property type="term" value="C:membrane"/>
    <property type="evidence" value="ECO:0007669"/>
    <property type="project" value="InterPro"/>
</dbReference>
<dbReference type="PANTHER" id="PTHR31121">
    <property type="entry name" value="ALPHA-1,2 MANNOSYLTRANSFERASE KTR1"/>
    <property type="match status" value="1"/>
</dbReference>
<keyword evidence="6" id="KW-1185">Reference proteome</keyword>